<keyword evidence="2" id="KW-1185">Reference proteome</keyword>
<comment type="caution">
    <text evidence="1">The sequence shown here is derived from an EMBL/GenBank/DDBJ whole genome shotgun (WGS) entry which is preliminary data.</text>
</comment>
<evidence type="ECO:0000313" key="1">
    <source>
        <dbReference type="EMBL" id="KAL0128306.1"/>
    </source>
</evidence>
<proteinExistence type="predicted"/>
<evidence type="ECO:0000313" key="2">
    <source>
        <dbReference type="Proteomes" id="UP001430953"/>
    </source>
</evidence>
<reference evidence="1 2" key="1">
    <citation type="submission" date="2023-03" db="EMBL/GenBank/DDBJ databases">
        <title>High recombination rates correlate with genetic variation in Cardiocondyla obscurior ants.</title>
        <authorList>
            <person name="Errbii M."/>
        </authorList>
    </citation>
    <scope>NUCLEOTIDE SEQUENCE [LARGE SCALE GENOMIC DNA]</scope>
    <source>
        <strain evidence="1">Alpha-2009</strain>
        <tissue evidence="1">Whole body</tissue>
    </source>
</reference>
<organism evidence="1 2">
    <name type="scientific">Cardiocondyla obscurior</name>
    <dbReference type="NCBI Taxonomy" id="286306"/>
    <lineage>
        <taxon>Eukaryota</taxon>
        <taxon>Metazoa</taxon>
        <taxon>Ecdysozoa</taxon>
        <taxon>Arthropoda</taxon>
        <taxon>Hexapoda</taxon>
        <taxon>Insecta</taxon>
        <taxon>Pterygota</taxon>
        <taxon>Neoptera</taxon>
        <taxon>Endopterygota</taxon>
        <taxon>Hymenoptera</taxon>
        <taxon>Apocrita</taxon>
        <taxon>Aculeata</taxon>
        <taxon>Formicoidea</taxon>
        <taxon>Formicidae</taxon>
        <taxon>Myrmicinae</taxon>
        <taxon>Cardiocondyla</taxon>
    </lineage>
</organism>
<dbReference type="EMBL" id="JADYXP020000003">
    <property type="protein sequence ID" value="KAL0128306.1"/>
    <property type="molecule type" value="Genomic_DNA"/>
</dbReference>
<gene>
    <name evidence="1" type="ORF">PUN28_003523</name>
</gene>
<protein>
    <submittedName>
        <fullName evidence="1">Uncharacterized protein</fullName>
    </submittedName>
</protein>
<dbReference type="AlphaFoldDB" id="A0AAW2GM94"/>
<accession>A0AAW2GM94</accession>
<sequence>MRTVRKLTRALFITNVSKERITSKVMEFHRHDRRAIRPRGISRAELRQTVRLARRAVNANRFGGDTFSNNR</sequence>
<dbReference type="Proteomes" id="UP001430953">
    <property type="component" value="Unassembled WGS sequence"/>
</dbReference>
<name>A0AAW2GM94_9HYME</name>